<dbReference type="InterPro" id="IPR005593">
    <property type="entry name" value="Xul5P/Fru6P_PKetolase"/>
</dbReference>
<dbReference type="GO" id="GO:0005975">
    <property type="term" value="P:carbohydrate metabolic process"/>
    <property type="evidence" value="ECO:0007669"/>
    <property type="project" value="InterPro"/>
</dbReference>
<name>A0A1Y5PFT9_9MYCO</name>
<dbReference type="Pfam" id="PF03894">
    <property type="entry name" value="XFP"/>
    <property type="match status" value="1"/>
</dbReference>
<evidence type="ECO:0000313" key="2">
    <source>
        <dbReference type="EMBL" id="SBS77544.1"/>
    </source>
</evidence>
<dbReference type="Gene3D" id="3.40.50.970">
    <property type="match status" value="1"/>
</dbReference>
<evidence type="ECO:0000256" key="1">
    <source>
        <dbReference type="SAM" id="MobiDB-lite"/>
    </source>
</evidence>
<dbReference type="EMBL" id="FLQS01000039">
    <property type="protein sequence ID" value="SBS77544.1"/>
    <property type="molecule type" value="Genomic_DNA"/>
</dbReference>
<sequence length="139" mass="14897">MATHGSACAAERVGRGTPGTRHAPGRVDRAGARTFAHTPTLQIRYSFAANLLTSHVWRQDHNGFSHQDPGFIDHLVNKKAAAGPGPIRPGPTVGNGSQHGCRHPIPTQPNHQRSHQWIAPAINRSTIRPLRPAPAPTTG</sequence>
<feature type="region of interest" description="Disordered" evidence="1">
    <location>
        <begin position="80"/>
        <end position="113"/>
    </location>
</feature>
<feature type="region of interest" description="Disordered" evidence="1">
    <location>
        <begin position="1"/>
        <end position="26"/>
    </location>
</feature>
<dbReference type="GO" id="GO:0016832">
    <property type="term" value="F:aldehyde-lyase activity"/>
    <property type="evidence" value="ECO:0007669"/>
    <property type="project" value="InterPro"/>
</dbReference>
<gene>
    <name evidence="2" type="ORF">MHPYR_440056</name>
</gene>
<proteinExistence type="predicted"/>
<reference evidence="2" key="1">
    <citation type="submission" date="2016-03" db="EMBL/GenBank/DDBJ databases">
        <authorList>
            <person name="Ploux O."/>
        </authorList>
    </citation>
    <scope>NUCLEOTIDE SEQUENCE</scope>
    <source>
        <strain evidence="2">UC10</strain>
    </source>
</reference>
<accession>A0A1Y5PFT9</accession>
<dbReference type="AlphaFoldDB" id="A0A1Y5PFT9"/>
<organism evidence="2">
    <name type="scientific">uncultured Mycobacterium sp</name>
    <dbReference type="NCBI Taxonomy" id="171292"/>
    <lineage>
        <taxon>Bacteria</taxon>
        <taxon>Bacillati</taxon>
        <taxon>Actinomycetota</taxon>
        <taxon>Actinomycetes</taxon>
        <taxon>Mycobacteriales</taxon>
        <taxon>Mycobacteriaceae</taxon>
        <taxon>Mycobacterium</taxon>
        <taxon>environmental samples</taxon>
    </lineage>
</organism>
<protein>
    <submittedName>
        <fullName evidence="2">Uncharacterized protein</fullName>
    </submittedName>
</protein>